<dbReference type="Proteomes" id="UP001174691">
    <property type="component" value="Unassembled WGS sequence"/>
</dbReference>
<organism evidence="3 4">
    <name type="scientific">Coniochaeta hoffmannii</name>
    <dbReference type="NCBI Taxonomy" id="91930"/>
    <lineage>
        <taxon>Eukaryota</taxon>
        <taxon>Fungi</taxon>
        <taxon>Dikarya</taxon>
        <taxon>Ascomycota</taxon>
        <taxon>Pezizomycotina</taxon>
        <taxon>Sordariomycetes</taxon>
        <taxon>Sordariomycetidae</taxon>
        <taxon>Coniochaetales</taxon>
        <taxon>Coniochaetaceae</taxon>
        <taxon>Coniochaeta</taxon>
    </lineage>
</organism>
<accession>A0AA38VTH1</accession>
<feature type="region of interest" description="Disordered" evidence="1">
    <location>
        <begin position="79"/>
        <end position="163"/>
    </location>
</feature>
<sequence length="180" mass="18725">MSQKISAKNLQYDTTLPPFLARLRGQAQEASGDGPDPLLVRNRRHAKPRSGSAEAEDAPLVVDEGGNVVAGMRVGADGTVVAETKGGEKAGEEGEEEDGDKGDGGNKGGVRENDKAVAGIGAGKKRKVGKVVGGGDEEEEGAEGREDAKKDGDKEAKSAATKKKKKVVKKIKLSFRDDDG</sequence>
<feature type="compositionally biased region" description="Basic and acidic residues" evidence="1">
    <location>
        <begin position="142"/>
        <end position="157"/>
    </location>
</feature>
<evidence type="ECO:0000259" key="2">
    <source>
        <dbReference type="Pfam" id="PF15377"/>
    </source>
</evidence>
<evidence type="ECO:0000313" key="3">
    <source>
        <dbReference type="EMBL" id="KAJ9144734.1"/>
    </source>
</evidence>
<feature type="region of interest" description="Disordered" evidence="1">
    <location>
        <begin position="24"/>
        <end position="61"/>
    </location>
</feature>
<evidence type="ECO:0000313" key="4">
    <source>
        <dbReference type="Proteomes" id="UP001174691"/>
    </source>
</evidence>
<dbReference type="EMBL" id="JANBVN010000097">
    <property type="protein sequence ID" value="KAJ9144734.1"/>
    <property type="molecule type" value="Genomic_DNA"/>
</dbReference>
<name>A0AA38VTH1_9PEZI</name>
<evidence type="ECO:0000256" key="1">
    <source>
        <dbReference type="SAM" id="MobiDB-lite"/>
    </source>
</evidence>
<comment type="caution">
    <text evidence="3">The sequence shown here is derived from an EMBL/GenBank/DDBJ whole genome shotgun (WGS) entry which is preliminary data.</text>
</comment>
<dbReference type="InterPro" id="IPR027911">
    <property type="entry name" value="DUF4604"/>
</dbReference>
<gene>
    <name evidence="3" type="ORF">NKR19_g6368</name>
</gene>
<feature type="compositionally biased region" description="Basic and acidic residues" evidence="1">
    <location>
        <begin position="101"/>
        <end position="115"/>
    </location>
</feature>
<feature type="domain" description="DUF4604" evidence="2">
    <location>
        <begin position="8"/>
        <end position="179"/>
    </location>
</feature>
<dbReference type="Pfam" id="PF15377">
    <property type="entry name" value="DUF4604"/>
    <property type="match status" value="1"/>
</dbReference>
<keyword evidence="4" id="KW-1185">Reference proteome</keyword>
<protein>
    <recommendedName>
        <fullName evidence="2">DUF4604 domain-containing protein</fullName>
    </recommendedName>
</protein>
<dbReference type="AlphaFoldDB" id="A0AA38VTH1"/>
<proteinExistence type="predicted"/>
<reference evidence="3" key="1">
    <citation type="submission" date="2022-07" db="EMBL/GenBank/DDBJ databases">
        <title>Fungi with potential for degradation of polypropylene.</title>
        <authorList>
            <person name="Gostincar C."/>
        </authorList>
    </citation>
    <scope>NUCLEOTIDE SEQUENCE</scope>
    <source>
        <strain evidence="3">EXF-13287</strain>
    </source>
</reference>